<proteinExistence type="predicted"/>
<dbReference type="Gene3D" id="3.40.50.1110">
    <property type="entry name" value="SGNH hydrolase"/>
    <property type="match status" value="1"/>
</dbReference>
<reference evidence="2" key="1">
    <citation type="submission" date="2021-02" db="EMBL/GenBank/DDBJ databases">
        <authorList>
            <person name="Dougan E. K."/>
            <person name="Rhodes N."/>
            <person name="Thang M."/>
            <person name="Chan C."/>
        </authorList>
    </citation>
    <scope>NUCLEOTIDE SEQUENCE</scope>
</reference>
<evidence type="ECO:0000256" key="1">
    <source>
        <dbReference type="SAM" id="MobiDB-lite"/>
    </source>
</evidence>
<sequence length="625" mass="68702">MSPCLGYSPECSAKRLIASVLVLVASVHIFPAAFSVDPRIQSQTPETLGSLETPTPSLEPSPRPSSPERIPKVGPAFEVCRDQELTTERYSTFAAYAPQSQIRLEASGHMALWKQLGLLRGCCAAKRCHQSGGDVFLAFLDGPRAVAQPVVHDFGNGSYALLMSTDTLLPTGAYNLSIFLHQVLNRSVYGILAPRDEFPRADTAGTWQSLDSFDLLEEYYQSARPDLRHLYTHLSAQIPVLGTPLELHWESLQPAAWKSALASLKPCGRQSLSVMRRVGGFWLRLGGAMCPSCPSCAGVGEMGCGNLDLLRPDAAFHHVYVESNCYYPVRDGPTMQRCLGNRKVLMLGDSTTMGLLTDAIAMWGQEKPFKNPSNYSDVCKYHEKYMPGRGGVHGSWTSHLCRGRDPTPDRHHVSFGGRKTISTPDTSYLRSPRCAGLGNLADRKAAGKFAAQLKGADVIIVHSCDHDLCNRGFSKPKLLSKYEANLKRLAGLFRKHASGKRILWLSCSAQSGLAWANVTTQTQLYKWRMDRLALEACRRHTWEFVDAFSLTSAALLQVNWWDHRGGLAGGIHFHSSCCPVGDRSEIAALAELEDQLPYRLAWQGGAGYISKMLAQVLFNQVCAAS</sequence>
<dbReference type="OrthoDB" id="2015909at2759"/>
<dbReference type="AlphaFoldDB" id="A0A812I3R1"/>
<dbReference type="SUPFAM" id="SSF52266">
    <property type="entry name" value="SGNH hydrolase"/>
    <property type="match status" value="1"/>
</dbReference>
<feature type="region of interest" description="Disordered" evidence="1">
    <location>
        <begin position="45"/>
        <end position="72"/>
    </location>
</feature>
<dbReference type="Proteomes" id="UP000604046">
    <property type="component" value="Unassembled WGS sequence"/>
</dbReference>
<accession>A0A812I3R1</accession>
<evidence type="ECO:0000313" key="2">
    <source>
        <dbReference type="EMBL" id="CAE6973387.1"/>
    </source>
</evidence>
<keyword evidence="3" id="KW-1185">Reference proteome</keyword>
<name>A0A812I3R1_9DINO</name>
<evidence type="ECO:0000313" key="3">
    <source>
        <dbReference type="Proteomes" id="UP000604046"/>
    </source>
</evidence>
<protein>
    <submittedName>
        <fullName evidence="2">Uncharacterized protein</fullName>
    </submittedName>
</protein>
<dbReference type="InterPro" id="IPR036514">
    <property type="entry name" value="SGNH_hydro_sf"/>
</dbReference>
<gene>
    <name evidence="2" type="ORF">SNAT2548_LOCUS2815</name>
</gene>
<comment type="caution">
    <text evidence="2">The sequence shown here is derived from an EMBL/GenBank/DDBJ whole genome shotgun (WGS) entry which is preliminary data.</text>
</comment>
<dbReference type="EMBL" id="CAJNDS010000169">
    <property type="protein sequence ID" value="CAE6973387.1"/>
    <property type="molecule type" value="Genomic_DNA"/>
</dbReference>
<organism evidence="2 3">
    <name type="scientific">Symbiodinium natans</name>
    <dbReference type="NCBI Taxonomy" id="878477"/>
    <lineage>
        <taxon>Eukaryota</taxon>
        <taxon>Sar</taxon>
        <taxon>Alveolata</taxon>
        <taxon>Dinophyceae</taxon>
        <taxon>Suessiales</taxon>
        <taxon>Symbiodiniaceae</taxon>
        <taxon>Symbiodinium</taxon>
    </lineage>
</organism>